<organism evidence="5 6">
    <name type="scientific">Daphnia sinensis</name>
    <dbReference type="NCBI Taxonomy" id="1820382"/>
    <lineage>
        <taxon>Eukaryota</taxon>
        <taxon>Metazoa</taxon>
        <taxon>Ecdysozoa</taxon>
        <taxon>Arthropoda</taxon>
        <taxon>Crustacea</taxon>
        <taxon>Branchiopoda</taxon>
        <taxon>Diplostraca</taxon>
        <taxon>Cladocera</taxon>
        <taxon>Anomopoda</taxon>
        <taxon>Daphniidae</taxon>
        <taxon>Daphnia</taxon>
        <taxon>Daphnia similis group</taxon>
    </lineage>
</organism>
<evidence type="ECO:0000259" key="4">
    <source>
        <dbReference type="PROSITE" id="PS50102"/>
    </source>
</evidence>
<dbReference type="GO" id="GO:0005634">
    <property type="term" value="C:nucleus"/>
    <property type="evidence" value="ECO:0007669"/>
    <property type="project" value="TreeGrafter"/>
</dbReference>
<name>A0AAD5KP97_9CRUS</name>
<dbReference type="EMBL" id="WJBH02000006">
    <property type="protein sequence ID" value="KAI9557164.1"/>
    <property type="molecule type" value="Genomic_DNA"/>
</dbReference>
<accession>A0AAD5KP97</accession>
<dbReference type="PROSITE" id="PS50102">
    <property type="entry name" value="RRM"/>
    <property type="match status" value="1"/>
</dbReference>
<protein>
    <recommendedName>
        <fullName evidence="4">RRM domain-containing protein</fullName>
    </recommendedName>
</protein>
<feature type="region of interest" description="Disordered" evidence="3">
    <location>
        <begin position="1"/>
        <end position="110"/>
    </location>
</feature>
<evidence type="ECO:0000256" key="2">
    <source>
        <dbReference type="PROSITE-ProRule" id="PRU00176"/>
    </source>
</evidence>
<sequence length="272" mass="30335">MEPDAATDLPLNSDTVPLPTRQKEESQKRNPALKKRRKAKKSGACVTANEVTLSAATVDATLEDQQNPASSPAALETSESDETSVASASRNAEPIPPDSENRREKKKSLKRLEEGHPPFLPYVFVMDCIRPFVPQLSYEVKAEYLHVSNIPFSVPSEEVVAYFEQLAGPVKFFSMDLNEHRVYSGKASVIFCRPDNARKAFLLFDGLPIGGRKLKLKLFVDGERLYPNHVTLPELPDMYNVDCFNLSSRNMVVLPSVNSITEFMAPFPTNFV</sequence>
<dbReference type="AlphaFoldDB" id="A0AAD5KP97"/>
<feature type="domain" description="RRM" evidence="4">
    <location>
        <begin position="143"/>
        <end position="221"/>
    </location>
</feature>
<dbReference type="Proteomes" id="UP000820818">
    <property type="component" value="Linkage Group LG6"/>
</dbReference>
<dbReference type="InterPro" id="IPR012677">
    <property type="entry name" value="Nucleotide-bd_a/b_plait_sf"/>
</dbReference>
<evidence type="ECO:0000256" key="3">
    <source>
        <dbReference type="SAM" id="MobiDB-lite"/>
    </source>
</evidence>
<dbReference type="SMART" id="SM00360">
    <property type="entry name" value="RRM"/>
    <property type="match status" value="1"/>
</dbReference>
<dbReference type="GO" id="GO:0003729">
    <property type="term" value="F:mRNA binding"/>
    <property type="evidence" value="ECO:0007669"/>
    <property type="project" value="TreeGrafter"/>
</dbReference>
<gene>
    <name evidence="5" type="ORF">GHT06_016971</name>
</gene>
<evidence type="ECO:0000313" key="6">
    <source>
        <dbReference type="Proteomes" id="UP000820818"/>
    </source>
</evidence>
<reference evidence="5 6" key="1">
    <citation type="submission" date="2022-05" db="EMBL/GenBank/DDBJ databases">
        <title>A multi-omics perspective on studying reproductive biology in Daphnia sinensis.</title>
        <authorList>
            <person name="Jia J."/>
        </authorList>
    </citation>
    <scope>NUCLEOTIDE SEQUENCE [LARGE SCALE GENOMIC DNA]</scope>
    <source>
        <strain evidence="5 6">WSL</strain>
    </source>
</reference>
<evidence type="ECO:0000256" key="1">
    <source>
        <dbReference type="ARBA" id="ARBA00022884"/>
    </source>
</evidence>
<dbReference type="Pfam" id="PF00076">
    <property type="entry name" value="RRM_1"/>
    <property type="match status" value="1"/>
</dbReference>
<dbReference type="Gene3D" id="3.30.70.330">
    <property type="match status" value="1"/>
</dbReference>
<keyword evidence="1 2" id="KW-0694">RNA-binding</keyword>
<dbReference type="InterPro" id="IPR000504">
    <property type="entry name" value="RRM_dom"/>
</dbReference>
<proteinExistence type="predicted"/>
<dbReference type="GO" id="GO:0006406">
    <property type="term" value="P:mRNA export from nucleus"/>
    <property type="evidence" value="ECO:0007669"/>
    <property type="project" value="TreeGrafter"/>
</dbReference>
<keyword evidence="6" id="KW-1185">Reference proteome</keyword>
<dbReference type="SUPFAM" id="SSF54928">
    <property type="entry name" value="RNA-binding domain, RBD"/>
    <property type="match status" value="1"/>
</dbReference>
<dbReference type="InterPro" id="IPR051229">
    <property type="entry name" value="ALYREF_mRNA_export"/>
</dbReference>
<comment type="caution">
    <text evidence="5">The sequence shown here is derived from an EMBL/GenBank/DDBJ whole genome shotgun (WGS) entry which is preliminary data.</text>
</comment>
<evidence type="ECO:0000313" key="5">
    <source>
        <dbReference type="EMBL" id="KAI9557164.1"/>
    </source>
</evidence>
<dbReference type="InterPro" id="IPR035979">
    <property type="entry name" value="RBD_domain_sf"/>
</dbReference>
<dbReference type="PANTHER" id="PTHR19965:SF82">
    <property type="entry name" value="THO COMPLEX SUBUNIT 4"/>
    <property type="match status" value="1"/>
</dbReference>
<dbReference type="PANTHER" id="PTHR19965">
    <property type="entry name" value="RNA AND EXPORT FACTOR BINDING PROTEIN"/>
    <property type="match status" value="1"/>
</dbReference>
<feature type="compositionally biased region" description="Basic residues" evidence="3">
    <location>
        <begin position="31"/>
        <end position="41"/>
    </location>
</feature>